<sequence length="117" mass="13260">MVRSRLPAAFEVSCTPLRRSESTGGDAPSLCRLIHRSGTRSYLDLVHLDSLCRNEVLEKGTQKDQNSSGNVILRELLHNRREMPAPKLVNAHLLGEKLRLKKGTQEVENFSERKLVR</sequence>
<organism evidence="1 2">
    <name type="scientific">Liparis tanakae</name>
    <name type="common">Tanaka's snailfish</name>
    <dbReference type="NCBI Taxonomy" id="230148"/>
    <lineage>
        <taxon>Eukaryota</taxon>
        <taxon>Metazoa</taxon>
        <taxon>Chordata</taxon>
        <taxon>Craniata</taxon>
        <taxon>Vertebrata</taxon>
        <taxon>Euteleostomi</taxon>
        <taxon>Actinopterygii</taxon>
        <taxon>Neopterygii</taxon>
        <taxon>Teleostei</taxon>
        <taxon>Neoteleostei</taxon>
        <taxon>Acanthomorphata</taxon>
        <taxon>Eupercaria</taxon>
        <taxon>Perciformes</taxon>
        <taxon>Cottioidei</taxon>
        <taxon>Cottales</taxon>
        <taxon>Liparidae</taxon>
        <taxon>Liparis</taxon>
    </lineage>
</organism>
<reference evidence="1 2" key="1">
    <citation type="submission" date="2019-03" db="EMBL/GenBank/DDBJ databases">
        <title>First draft genome of Liparis tanakae, snailfish: a comprehensive survey of snailfish specific genes.</title>
        <authorList>
            <person name="Kim W."/>
            <person name="Song I."/>
            <person name="Jeong J.-H."/>
            <person name="Kim D."/>
            <person name="Kim S."/>
            <person name="Ryu S."/>
            <person name="Song J.Y."/>
            <person name="Lee S.K."/>
        </authorList>
    </citation>
    <scope>NUCLEOTIDE SEQUENCE [LARGE SCALE GENOMIC DNA]</scope>
    <source>
        <tissue evidence="1">Muscle</tissue>
    </source>
</reference>
<gene>
    <name evidence="1" type="ORF">EYF80_063095</name>
</gene>
<dbReference type="AlphaFoldDB" id="A0A4Z2ECY7"/>
<dbReference type="Proteomes" id="UP000314294">
    <property type="component" value="Unassembled WGS sequence"/>
</dbReference>
<accession>A0A4Z2ECY7</accession>
<evidence type="ECO:0000313" key="1">
    <source>
        <dbReference type="EMBL" id="TNN26767.1"/>
    </source>
</evidence>
<keyword evidence="2" id="KW-1185">Reference proteome</keyword>
<name>A0A4Z2ECY7_9TELE</name>
<protein>
    <submittedName>
        <fullName evidence="1">Uncharacterized protein</fullName>
    </submittedName>
</protein>
<proteinExistence type="predicted"/>
<comment type="caution">
    <text evidence="1">The sequence shown here is derived from an EMBL/GenBank/DDBJ whole genome shotgun (WGS) entry which is preliminary data.</text>
</comment>
<evidence type="ECO:0000313" key="2">
    <source>
        <dbReference type="Proteomes" id="UP000314294"/>
    </source>
</evidence>
<dbReference type="EMBL" id="SRLO01009538">
    <property type="protein sequence ID" value="TNN26767.1"/>
    <property type="molecule type" value="Genomic_DNA"/>
</dbReference>